<keyword evidence="4 6" id="KW-1133">Transmembrane helix</keyword>
<feature type="transmembrane region" description="Helical" evidence="6">
    <location>
        <begin position="59"/>
        <end position="79"/>
    </location>
</feature>
<evidence type="ECO:0000313" key="9">
    <source>
        <dbReference type="Proteomes" id="UP000230233"/>
    </source>
</evidence>
<evidence type="ECO:0000256" key="1">
    <source>
        <dbReference type="ARBA" id="ARBA00004127"/>
    </source>
</evidence>
<evidence type="ECO:0000259" key="7">
    <source>
        <dbReference type="Pfam" id="PF10277"/>
    </source>
</evidence>
<evidence type="ECO:0000256" key="5">
    <source>
        <dbReference type="ARBA" id="ARBA00023136"/>
    </source>
</evidence>
<dbReference type="AlphaFoldDB" id="A0A2G5T051"/>
<evidence type="ECO:0000256" key="4">
    <source>
        <dbReference type="ARBA" id="ARBA00022989"/>
    </source>
</evidence>
<organism evidence="8 9">
    <name type="scientific">Caenorhabditis nigoni</name>
    <dbReference type="NCBI Taxonomy" id="1611254"/>
    <lineage>
        <taxon>Eukaryota</taxon>
        <taxon>Metazoa</taxon>
        <taxon>Ecdysozoa</taxon>
        <taxon>Nematoda</taxon>
        <taxon>Chromadorea</taxon>
        <taxon>Rhabditida</taxon>
        <taxon>Rhabditina</taxon>
        <taxon>Rhabditomorpha</taxon>
        <taxon>Rhabditoidea</taxon>
        <taxon>Rhabditidae</taxon>
        <taxon>Peloderinae</taxon>
        <taxon>Caenorhabditis</taxon>
    </lineage>
</organism>
<dbReference type="EMBL" id="PDUG01000006">
    <property type="protein sequence ID" value="PIC20734.1"/>
    <property type="molecule type" value="Genomic_DNA"/>
</dbReference>
<dbReference type="InterPro" id="IPR019402">
    <property type="entry name" value="CWH43_N"/>
</dbReference>
<dbReference type="Proteomes" id="UP000230233">
    <property type="component" value="Chromosome X"/>
</dbReference>
<dbReference type="OrthoDB" id="191706at2759"/>
<evidence type="ECO:0000256" key="2">
    <source>
        <dbReference type="ARBA" id="ARBA00006565"/>
    </source>
</evidence>
<evidence type="ECO:0000313" key="8">
    <source>
        <dbReference type="EMBL" id="PIC20734.1"/>
    </source>
</evidence>
<sequence>MLWDTLWGMGKAGFGLLPVSIGVLFFAETALVYVVSVLNGEIDEALPFVTTSADNRPQSCIFSMFTNIISFFLMVVVYVRYKQVIGTLSTFDGKVHFIVWNQISRWIGWFSGIGWFIVANVQETACVIVHQIGCYMAFGGFTFYMVIQSYISYFVYKGYIKKSIYYTRLYMTWLTVIFYASTVTCEIIAINQFQEMFPHAPTPPPWNRTQPGFKMHQISATSQWFCVLCQMFFIITLAPELEKVTYFYFLSCEFVVPQNANYQNARLSFLARRRRYAL</sequence>
<dbReference type="Pfam" id="PF10277">
    <property type="entry name" value="Frag1"/>
    <property type="match status" value="1"/>
</dbReference>
<feature type="transmembrane region" description="Helical" evidence="6">
    <location>
        <begin position="133"/>
        <end position="156"/>
    </location>
</feature>
<keyword evidence="5 6" id="KW-0472">Membrane</keyword>
<dbReference type="GO" id="GO:0012505">
    <property type="term" value="C:endomembrane system"/>
    <property type="evidence" value="ECO:0007669"/>
    <property type="project" value="UniProtKB-SubCell"/>
</dbReference>
<reference evidence="9" key="1">
    <citation type="submission" date="2017-10" db="EMBL/GenBank/DDBJ databases">
        <title>Rapid genome shrinkage in a self-fertile nematode reveals novel sperm competition proteins.</title>
        <authorList>
            <person name="Yin D."/>
            <person name="Schwarz E.M."/>
            <person name="Thomas C.G."/>
            <person name="Felde R.L."/>
            <person name="Korf I.F."/>
            <person name="Cutter A.D."/>
            <person name="Schartner C.M."/>
            <person name="Ralston E.J."/>
            <person name="Meyer B.J."/>
            <person name="Haag E.S."/>
        </authorList>
    </citation>
    <scope>NUCLEOTIDE SEQUENCE [LARGE SCALE GENOMIC DNA]</scope>
    <source>
        <strain evidence="9">JU1422</strain>
    </source>
</reference>
<feature type="transmembrane region" description="Helical" evidence="6">
    <location>
        <begin position="168"/>
        <end position="190"/>
    </location>
</feature>
<comment type="caution">
    <text evidence="8">The sequence shown here is derived from an EMBL/GenBank/DDBJ whole genome shotgun (WGS) entry which is preliminary data.</text>
</comment>
<evidence type="ECO:0000256" key="3">
    <source>
        <dbReference type="ARBA" id="ARBA00022692"/>
    </source>
</evidence>
<feature type="domain" description="CWH43-like N-terminal" evidence="7">
    <location>
        <begin position="14"/>
        <end position="243"/>
    </location>
</feature>
<keyword evidence="3 6" id="KW-0812">Transmembrane</keyword>
<name>A0A2G5T051_9PELO</name>
<dbReference type="InterPro" id="IPR050911">
    <property type="entry name" value="DRAM/TMEM150_Autophagy_Mod"/>
</dbReference>
<protein>
    <recommendedName>
        <fullName evidence="7">CWH43-like N-terminal domain-containing protein</fullName>
    </recommendedName>
</protein>
<comment type="similarity">
    <text evidence="2">Belongs to the DRAM/TMEM150 family.</text>
</comment>
<evidence type="ECO:0000256" key="6">
    <source>
        <dbReference type="SAM" id="Phobius"/>
    </source>
</evidence>
<feature type="transmembrane region" description="Helical" evidence="6">
    <location>
        <begin position="99"/>
        <end position="121"/>
    </location>
</feature>
<dbReference type="PANTHER" id="PTHR21324:SF2">
    <property type="entry name" value="EG:22E5.9 PROTEIN"/>
    <property type="match status" value="1"/>
</dbReference>
<dbReference type="PANTHER" id="PTHR21324">
    <property type="entry name" value="FASTING-INDUCIBLE INTEGRAL MEMBRANE PROTEIN TM6P1-RELATED"/>
    <property type="match status" value="1"/>
</dbReference>
<comment type="subcellular location">
    <subcellularLocation>
        <location evidence="1">Endomembrane system</location>
        <topology evidence="1">Multi-pass membrane protein</topology>
    </subcellularLocation>
</comment>
<feature type="transmembrane region" description="Helical" evidence="6">
    <location>
        <begin position="12"/>
        <end position="38"/>
    </location>
</feature>
<gene>
    <name evidence="8" type="primary">Cnig_chr_X.g25825</name>
    <name evidence="8" type="ORF">B9Z55_025825</name>
</gene>
<accession>A0A2G5T051</accession>
<keyword evidence="9" id="KW-1185">Reference proteome</keyword>
<proteinExistence type="inferred from homology"/>